<proteinExistence type="predicted"/>
<evidence type="ECO:0000313" key="2">
    <source>
        <dbReference type="Proteomes" id="UP001060085"/>
    </source>
</evidence>
<keyword evidence="2" id="KW-1185">Reference proteome</keyword>
<organism evidence="1 2">
    <name type="scientific">Catharanthus roseus</name>
    <name type="common">Madagascar periwinkle</name>
    <name type="synonym">Vinca rosea</name>
    <dbReference type="NCBI Taxonomy" id="4058"/>
    <lineage>
        <taxon>Eukaryota</taxon>
        <taxon>Viridiplantae</taxon>
        <taxon>Streptophyta</taxon>
        <taxon>Embryophyta</taxon>
        <taxon>Tracheophyta</taxon>
        <taxon>Spermatophyta</taxon>
        <taxon>Magnoliopsida</taxon>
        <taxon>eudicotyledons</taxon>
        <taxon>Gunneridae</taxon>
        <taxon>Pentapetalae</taxon>
        <taxon>asterids</taxon>
        <taxon>lamiids</taxon>
        <taxon>Gentianales</taxon>
        <taxon>Apocynaceae</taxon>
        <taxon>Rauvolfioideae</taxon>
        <taxon>Vinceae</taxon>
        <taxon>Catharanthinae</taxon>
        <taxon>Catharanthus</taxon>
    </lineage>
</organism>
<sequence>MVCNCCCLMTFYFRLFSYDMEREERPGKQKGCLTRGKVCIFRLAQPPKKQRLPLSVARVVMKKQKDREEKMKEESIILGRFGGNQRRDSGKAVERSNRHEMNVLKSSEGHFRNGVLNVKHLLQPSSASKVGDDNKHAVNKGKKKKKNGKKSRGKKKGGGRRH</sequence>
<reference evidence="2" key="1">
    <citation type="journal article" date="2023" name="Nat. Plants">
        <title>Single-cell RNA sequencing provides a high-resolution roadmap for understanding the multicellular compartmentation of specialized metabolism.</title>
        <authorList>
            <person name="Sun S."/>
            <person name="Shen X."/>
            <person name="Li Y."/>
            <person name="Li Y."/>
            <person name="Wang S."/>
            <person name="Li R."/>
            <person name="Zhang H."/>
            <person name="Shen G."/>
            <person name="Guo B."/>
            <person name="Wei J."/>
            <person name="Xu J."/>
            <person name="St-Pierre B."/>
            <person name="Chen S."/>
            <person name="Sun C."/>
        </authorList>
    </citation>
    <scope>NUCLEOTIDE SEQUENCE [LARGE SCALE GENOMIC DNA]</scope>
</reference>
<protein>
    <submittedName>
        <fullName evidence="1">Uncharacterized protein</fullName>
    </submittedName>
</protein>
<accession>A0ACC0A939</accession>
<evidence type="ECO:0000313" key="1">
    <source>
        <dbReference type="EMBL" id="KAI5656699.1"/>
    </source>
</evidence>
<dbReference type="EMBL" id="CM044706">
    <property type="protein sequence ID" value="KAI5656699.1"/>
    <property type="molecule type" value="Genomic_DNA"/>
</dbReference>
<dbReference type="Proteomes" id="UP001060085">
    <property type="component" value="Linkage Group LG06"/>
</dbReference>
<name>A0ACC0A939_CATRO</name>
<gene>
    <name evidence="1" type="ORF">M9H77_25492</name>
</gene>
<comment type="caution">
    <text evidence="1">The sequence shown here is derived from an EMBL/GenBank/DDBJ whole genome shotgun (WGS) entry which is preliminary data.</text>
</comment>